<dbReference type="Gene3D" id="1.10.150.50">
    <property type="entry name" value="Transcription Factor, Ets-1"/>
    <property type="match status" value="2"/>
</dbReference>
<keyword evidence="2 6" id="KW-0728">SH3 domain</keyword>
<dbReference type="EMBL" id="GBHO01006378">
    <property type="protein sequence ID" value="JAG37226.1"/>
    <property type="molecule type" value="Transcribed_RNA"/>
</dbReference>
<dbReference type="AlphaFoldDB" id="A0A0A9YW48"/>
<reference evidence="11" key="1">
    <citation type="journal article" date="2014" name="PLoS ONE">
        <title>Transcriptome-Based Identification of ABC Transporters in the Western Tarnished Plant Bug Lygus hesperus.</title>
        <authorList>
            <person name="Hull J.J."/>
            <person name="Chaney K."/>
            <person name="Geib S.M."/>
            <person name="Fabrick J.A."/>
            <person name="Brent C.S."/>
            <person name="Walsh D."/>
            <person name="Lavine L.C."/>
        </authorList>
    </citation>
    <scope>NUCLEOTIDE SEQUENCE</scope>
</reference>
<evidence type="ECO:0000256" key="7">
    <source>
        <dbReference type="SAM" id="MobiDB-lite"/>
    </source>
</evidence>
<evidence type="ECO:0000256" key="2">
    <source>
        <dbReference type="ARBA" id="ARBA00022443"/>
    </source>
</evidence>
<dbReference type="PANTHER" id="PTHR12301">
    <property type="entry name" value="SAM-DOMAIN, SH3 AND NUCLEAR LOCALIZATION SIGNALS PROTEIN RELATED"/>
    <property type="match status" value="1"/>
</dbReference>
<dbReference type="Gene3D" id="2.30.30.40">
    <property type="entry name" value="SH3 Domains"/>
    <property type="match status" value="1"/>
</dbReference>
<dbReference type="FunFam" id="1.10.150.50:FF:000055">
    <property type="entry name" value="Sterile alpha motif domain containing 5"/>
    <property type="match status" value="1"/>
</dbReference>
<feature type="region of interest" description="Disordered" evidence="7">
    <location>
        <begin position="355"/>
        <end position="378"/>
    </location>
</feature>
<gene>
    <name evidence="11" type="primary">Samd5_0</name>
    <name evidence="10" type="synonym">Samd5_1</name>
    <name evidence="10" type="ORF">CM83_40961</name>
    <name evidence="11" type="ORF">CM83_40963</name>
</gene>
<evidence type="ECO:0000313" key="10">
    <source>
        <dbReference type="EMBL" id="JAG37226.1"/>
    </source>
</evidence>
<feature type="region of interest" description="Disordered" evidence="7">
    <location>
        <begin position="618"/>
        <end position="665"/>
    </location>
</feature>
<comment type="subunit">
    <text evidence="4">Interacts promiscuously (via SAM domain) with EPHA5, EPHA6, EPHA7, EPHA8, EPHB1, EPHB2, EPHB3 and EPHB4 (via SAM domain) (in vitro).</text>
</comment>
<dbReference type="SUPFAM" id="SSF47769">
    <property type="entry name" value="SAM/Pointed domain"/>
    <property type="match status" value="2"/>
</dbReference>
<dbReference type="SMART" id="SM00326">
    <property type="entry name" value="SH3"/>
    <property type="match status" value="1"/>
</dbReference>
<proteinExistence type="predicted"/>
<dbReference type="SMART" id="SM00454">
    <property type="entry name" value="SAM"/>
    <property type="match status" value="2"/>
</dbReference>
<sequence length="985" mass="108786">MSNSNIVVEWLRSLHLGQYAESFLDNGYDDLEICKQVGEPDLDAIGVFNIAHRNRLLQSVRTLREEGAASVYFTLEESQAIQEECKGEGSSRSEKGSSGGSAQELPRYLDEYEEGKAELSRMPKSQIRSLIREKLRQEGVQLSGQPYSTSMDTGVNGYESVQGTPTDPLTAPLQTGDRGYLEGLACRYSEAIGGYNEVLNVLEELRQEEWAQLSPRFRVLNTKVNQQGSLTRQAGLVTSLSQPIYVPGKYSVKNVSQPSSCLSDREEDEIYGFTGYQGAVPQQPIYGPCKGPRVSGRPPPLAQHQQHPHQINKHNYQNWLNPRSAYFYELPPSERPKKRTTLIRFLRHLKTGRKDRNSARANHRVGTPEEGPMNSPLDYDKMRLLQKSSRTITFEETIHRLKVQEAMKKKEKIDRDHEEFLREIRAGVLVGACSGPSGGRGDDTYMYDEDSARLGQHWYDEPPYESDPEDFLMSDTPPGGPRARLCFAMGTRNDQVGVESEVISLRSAGDISLPHHQRAILVPAPSRVVRTNRESGDYAASDVNSICSRLSSLSMETSRSEHLEMDVYHRLRPYNGTEPPISPGHSSDYAEQEDMMGIQPHLQQCSGSTVQRLRGAKCSGEFSNSGGKSLGRRHHHHHHHHHHHAHHRHRHPHHSSAESLPSASSTQALVSNMDDYSPQGPAVPLARALVDSSPNPYDKDALRFKKGDIIEVVSMSSSGLWRGKAHNRTGHFKFINVELLTETPPAPHSLHEGSCSGGSESGKEGRRSTSGHPGVTSTCANRPRTLEQMLQAIHMEEHMSLFVLNGYEDLDSFCEIREEDLDYLGLTDPEHRAKILAAVQVLQEFEQEEENWNSEVIQSTKEANDFSQQNSAHPQSVGGEKSNSGDERPFLPNIPVISSNCDEPPPLPAPEGGLMGTGSGSSKGGSEKSSDSGVSSSSGSSSRMANGSSVRNGGSRPGSSRGRPPPPPKPSPSYVNQLPASTSPD</sequence>
<evidence type="ECO:0000256" key="1">
    <source>
        <dbReference type="ARBA" id="ARBA00004496"/>
    </source>
</evidence>
<feature type="domain" description="SAM" evidence="9">
    <location>
        <begin position="2"/>
        <end position="66"/>
    </location>
</feature>
<dbReference type="SUPFAM" id="SSF50044">
    <property type="entry name" value="SH3-domain"/>
    <property type="match status" value="1"/>
</dbReference>
<evidence type="ECO:0000313" key="11">
    <source>
        <dbReference type="EMBL" id="JAG37227.1"/>
    </source>
</evidence>
<evidence type="ECO:0000256" key="3">
    <source>
        <dbReference type="ARBA" id="ARBA00022490"/>
    </source>
</evidence>
<feature type="region of interest" description="Disordered" evidence="7">
    <location>
        <begin position="862"/>
        <end position="985"/>
    </location>
</feature>
<protein>
    <recommendedName>
        <fullName evidence="5">Sterile alpha motif domain-containing protein 5</fullName>
    </recommendedName>
</protein>
<dbReference type="InterPro" id="IPR001452">
    <property type="entry name" value="SH3_domain"/>
</dbReference>
<comment type="subcellular location">
    <subcellularLocation>
        <location evidence="1">Cytoplasm</location>
    </subcellularLocation>
</comment>
<dbReference type="Pfam" id="PF00536">
    <property type="entry name" value="SAM_1"/>
    <property type="match status" value="2"/>
</dbReference>
<evidence type="ECO:0000256" key="5">
    <source>
        <dbReference type="ARBA" id="ARBA00073398"/>
    </source>
</evidence>
<feature type="region of interest" description="Disordered" evidence="7">
    <location>
        <begin position="745"/>
        <end position="780"/>
    </location>
</feature>
<evidence type="ECO:0000256" key="4">
    <source>
        <dbReference type="ARBA" id="ARBA00065890"/>
    </source>
</evidence>
<evidence type="ECO:0000256" key="6">
    <source>
        <dbReference type="PROSITE-ProRule" id="PRU00192"/>
    </source>
</evidence>
<accession>A0A0A9YW48</accession>
<dbReference type="CDD" id="cd09527">
    <property type="entry name" value="SAM_Samd5"/>
    <property type="match status" value="1"/>
</dbReference>
<dbReference type="EMBL" id="GBHO01006377">
    <property type="protein sequence ID" value="JAG37227.1"/>
    <property type="molecule type" value="Transcribed_RNA"/>
</dbReference>
<feature type="domain" description="SAM" evidence="9">
    <location>
        <begin position="781"/>
        <end position="845"/>
    </location>
</feature>
<name>A0A0A9YW48_LYGHE</name>
<feature type="compositionally biased region" description="Gly residues" evidence="7">
    <location>
        <begin position="913"/>
        <end position="923"/>
    </location>
</feature>
<dbReference type="InterPro" id="IPR013761">
    <property type="entry name" value="SAM/pointed_sf"/>
</dbReference>
<dbReference type="PROSITE" id="PS50105">
    <property type="entry name" value="SAM_DOMAIN"/>
    <property type="match status" value="2"/>
</dbReference>
<dbReference type="PANTHER" id="PTHR12301:SF8">
    <property type="entry name" value="STERILE ALPHA MOTIF DOMAIN-CONTAINING PROTEIN 5"/>
    <property type="match status" value="1"/>
</dbReference>
<dbReference type="InterPro" id="IPR001660">
    <property type="entry name" value="SAM"/>
</dbReference>
<keyword evidence="3" id="KW-0963">Cytoplasm</keyword>
<reference evidence="11" key="2">
    <citation type="submission" date="2014-07" db="EMBL/GenBank/DDBJ databases">
        <authorList>
            <person name="Hull J."/>
        </authorList>
    </citation>
    <scope>NUCLEOTIDE SEQUENCE</scope>
</reference>
<organism evidence="11">
    <name type="scientific">Lygus hesperus</name>
    <name type="common">Western plant bug</name>
    <dbReference type="NCBI Taxonomy" id="30085"/>
    <lineage>
        <taxon>Eukaryota</taxon>
        <taxon>Metazoa</taxon>
        <taxon>Ecdysozoa</taxon>
        <taxon>Arthropoda</taxon>
        <taxon>Hexapoda</taxon>
        <taxon>Insecta</taxon>
        <taxon>Pterygota</taxon>
        <taxon>Neoptera</taxon>
        <taxon>Paraneoptera</taxon>
        <taxon>Hemiptera</taxon>
        <taxon>Heteroptera</taxon>
        <taxon>Panheteroptera</taxon>
        <taxon>Cimicomorpha</taxon>
        <taxon>Miridae</taxon>
        <taxon>Mirini</taxon>
        <taxon>Lygus</taxon>
    </lineage>
</organism>
<feature type="compositionally biased region" description="Low complexity" evidence="7">
    <location>
        <begin position="931"/>
        <end position="962"/>
    </location>
</feature>
<dbReference type="GO" id="GO:0005737">
    <property type="term" value="C:cytoplasm"/>
    <property type="evidence" value="ECO:0007669"/>
    <property type="project" value="UniProtKB-SubCell"/>
</dbReference>
<dbReference type="InterPro" id="IPR051725">
    <property type="entry name" value="SAM-SH3_domain_protein"/>
</dbReference>
<feature type="region of interest" description="Disordered" evidence="7">
    <location>
        <begin position="84"/>
        <end position="106"/>
    </location>
</feature>
<evidence type="ECO:0000259" key="9">
    <source>
        <dbReference type="PROSITE" id="PS50105"/>
    </source>
</evidence>
<evidence type="ECO:0000259" key="8">
    <source>
        <dbReference type="PROSITE" id="PS50002"/>
    </source>
</evidence>
<dbReference type="PROSITE" id="PS50002">
    <property type="entry name" value="SH3"/>
    <property type="match status" value="1"/>
</dbReference>
<feature type="domain" description="SH3" evidence="8">
    <location>
        <begin position="681"/>
        <end position="745"/>
    </location>
</feature>
<feature type="compositionally biased region" description="Basic and acidic residues" evidence="7">
    <location>
        <begin position="84"/>
        <end position="95"/>
    </location>
</feature>
<dbReference type="InterPro" id="IPR036028">
    <property type="entry name" value="SH3-like_dom_sf"/>
</dbReference>
<feature type="compositionally biased region" description="Polar residues" evidence="7">
    <location>
        <begin position="862"/>
        <end position="874"/>
    </location>
</feature>
<dbReference type="Pfam" id="PF07653">
    <property type="entry name" value="SH3_2"/>
    <property type="match status" value="1"/>
</dbReference>
<feature type="compositionally biased region" description="Basic residues" evidence="7">
    <location>
        <begin position="630"/>
        <end position="654"/>
    </location>
</feature>
<feature type="compositionally biased region" description="Polar residues" evidence="7">
    <location>
        <begin position="974"/>
        <end position="985"/>
    </location>
</feature>